<dbReference type="RefSeq" id="WP_073548869.1">
    <property type="nucleotide sequence ID" value="NZ_CAWMVK010000039.1"/>
</dbReference>
<dbReference type="Proteomes" id="UP000185984">
    <property type="component" value="Unassembled WGS sequence"/>
</dbReference>
<reference evidence="1 2" key="1">
    <citation type="submission" date="2016-11" db="EMBL/GenBank/DDBJ databases">
        <title>Draft Genome Sequences of Nine Cyanobacterial Strains from Diverse Habitats.</title>
        <authorList>
            <person name="Zhu T."/>
            <person name="Hou S."/>
            <person name="Lu X."/>
            <person name="Hess W.R."/>
        </authorList>
    </citation>
    <scope>NUCLEOTIDE SEQUENCE [LARGE SCALE GENOMIC DNA]</scope>
    <source>
        <strain evidence="1 2">5.2 s.c.1</strain>
    </source>
</reference>
<gene>
    <name evidence="1" type="ORF">NIES1031_07690</name>
</gene>
<proteinExistence type="predicted"/>
<dbReference type="EMBL" id="MRCC01000005">
    <property type="protein sequence ID" value="OKH27787.1"/>
    <property type="molecule type" value="Genomic_DNA"/>
</dbReference>
<name>A0A1U7HW32_9CHRO</name>
<dbReference type="STRING" id="247279.NIES1031_07690"/>
<comment type="caution">
    <text evidence="1">The sequence shown here is derived from an EMBL/GenBank/DDBJ whole genome shotgun (WGS) entry which is preliminary data.</text>
</comment>
<organism evidence="1 2">
    <name type="scientific">Chroogloeocystis siderophila 5.2 s.c.1</name>
    <dbReference type="NCBI Taxonomy" id="247279"/>
    <lineage>
        <taxon>Bacteria</taxon>
        <taxon>Bacillati</taxon>
        <taxon>Cyanobacteriota</taxon>
        <taxon>Cyanophyceae</taxon>
        <taxon>Oscillatoriophycideae</taxon>
        <taxon>Chroococcales</taxon>
        <taxon>Chroococcaceae</taxon>
        <taxon>Chroogloeocystis</taxon>
    </lineage>
</organism>
<dbReference type="SUPFAM" id="SSF160246">
    <property type="entry name" value="EspE N-terminal domain-like"/>
    <property type="match status" value="1"/>
</dbReference>
<sequence>MIQTHLQQELLEIHKKNQELAAQLLAKRIISSEELKRILTPDRIKLGEILIKERLILKYELEQALKEQKMSQKKLGEILIERRIIFPFQLERVLRKQG</sequence>
<dbReference type="AlphaFoldDB" id="A0A1U7HW32"/>
<evidence type="ECO:0000313" key="2">
    <source>
        <dbReference type="Proteomes" id="UP000185984"/>
    </source>
</evidence>
<dbReference type="InterPro" id="IPR037257">
    <property type="entry name" value="T2SS_E_N_sf"/>
</dbReference>
<protein>
    <submittedName>
        <fullName evidence="1">Uncharacterized protein</fullName>
    </submittedName>
</protein>
<evidence type="ECO:0000313" key="1">
    <source>
        <dbReference type="EMBL" id="OKH27787.1"/>
    </source>
</evidence>
<keyword evidence="2" id="KW-1185">Reference proteome</keyword>
<dbReference type="OrthoDB" id="9841243at2"/>
<accession>A0A1U7HW32</accession>